<dbReference type="SUPFAM" id="SSF48371">
    <property type="entry name" value="ARM repeat"/>
    <property type="match status" value="1"/>
</dbReference>
<keyword evidence="1" id="KW-1133">Transmembrane helix</keyword>
<dbReference type="EMBL" id="CAJVPZ010004651">
    <property type="protein sequence ID" value="CAG8549645.1"/>
    <property type="molecule type" value="Genomic_DNA"/>
</dbReference>
<protein>
    <submittedName>
        <fullName evidence="3">9435_t:CDS:1</fullName>
    </submittedName>
</protein>
<sequence>VSVDNVYVNYFYAVFGSIAESELFTAEAKEPNFPIAILQLITKENTDPSEDESKIPSEIRNAIKECIIDILVSVPTNIQLQLSEAVTLIAESDFPANWQNLIQLINYTIYSSDIDEELFEYDPIEFIRRDIEGSAASDFVRSMMTHFMKDITRIIGTYINQFLKNVEELSDNIDLQQYNEDPNNWKDKDAAIYLLTSIATPGTATKYGLTVVNDLVNVVEWFTENILPDLQTPVDSGQPVLKVDAIKYLYTFRNQAEFILIGIFYLGNIPALVRFLHAYLYRDSLAIIANKQLEPILGIFQKLIASKANDKYAPTEIENYDAEEELLNFDFEEDRQFQTTFAKLTTANKPRIDPTASIPEPKSSIS</sequence>
<evidence type="ECO:0000313" key="3">
    <source>
        <dbReference type="EMBL" id="CAG8549645.1"/>
    </source>
</evidence>
<dbReference type="GO" id="GO:0005049">
    <property type="term" value="F:nuclear export signal receptor activity"/>
    <property type="evidence" value="ECO:0007669"/>
    <property type="project" value="TreeGrafter"/>
</dbReference>
<feature type="non-terminal residue" evidence="3">
    <location>
        <position position="366"/>
    </location>
</feature>
<dbReference type="Gene3D" id="1.25.10.10">
    <property type="entry name" value="Leucine-rich Repeat Variant"/>
    <property type="match status" value="2"/>
</dbReference>
<dbReference type="AlphaFoldDB" id="A0A9N9B1Z5"/>
<keyword evidence="4" id="KW-1185">Reference proteome</keyword>
<dbReference type="InterPro" id="IPR011989">
    <property type="entry name" value="ARM-like"/>
</dbReference>
<accession>A0A9N9B1Z5</accession>
<dbReference type="OrthoDB" id="3268246at2759"/>
<feature type="transmembrane region" description="Helical" evidence="1">
    <location>
        <begin position="258"/>
        <end position="281"/>
    </location>
</feature>
<gene>
    <name evidence="3" type="ORF">RFULGI_LOCUS4593</name>
</gene>
<evidence type="ECO:0000313" key="4">
    <source>
        <dbReference type="Proteomes" id="UP000789396"/>
    </source>
</evidence>
<keyword evidence="1" id="KW-0472">Membrane</keyword>
<dbReference type="InterPro" id="IPR013713">
    <property type="entry name" value="XPO2_central"/>
</dbReference>
<dbReference type="PANTHER" id="PTHR10997:SF8">
    <property type="entry name" value="EXPORTIN-2"/>
    <property type="match status" value="1"/>
</dbReference>
<keyword evidence="1" id="KW-0812">Transmembrane</keyword>
<dbReference type="GO" id="GO:0006611">
    <property type="term" value="P:protein export from nucleus"/>
    <property type="evidence" value="ECO:0007669"/>
    <property type="project" value="TreeGrafter"/>
</dbReference>
<comment type="caution">
    <text evidence="3">The sequence shown here is derived from an EMBL/GenBank/DDBJ whole genome shotgun (WGS) entry which is preliminary data.</text>
</comment>
<dbReference type="Proteomes" id="UP000789396">
    <property type="component" value="Unassembled WGS sequence"/>
</dbReference>
<reference evidence="3" key="1">
    <citation type="submission" date="2021-06" db="EMBL/GenBank/DDBJ databases">
        <authorList>
            <person name="Kallberg Y."/>
            <person name="Tangrot J."/>
            <person name="Rosling A."/>
        </authorList>
    </citation>
    <scope>NUCLEOTIDE SEQUENCE</scope>
    <source>
        <strain evidence="3">IN212</strain>
    </source>
</reference>
<feature type="domain" description="Exportin-2 central" evidence="2">
    <location>
        <begin position="104"/>
        <end position="276"/>
    </location>
</feature>
<evidence type="ECO:0000256" key="1">
    <source>
        <dbReference type="SAM" id="Phobius"/>
    </source>
</evidence>
<dbReference type="GO" id="GO:0005829">
    <property type="term" value="C:cytosol"/>
    <property type="evidence" value="ECO:0007669"/>
    <property type="project" value="TreeGrafter"/>
</dbReference>
<proteinExistence type="predicted"/>
<dbReference type="GO" id="GO:0005635">
    <property type="term" value="C:nuclear envelope"/>
    <property type="evidence" value="ECO:0007669"/>
    <property type="project" value="TreeGrafter"/>
</dbReference>
<evidence type="ECO:0000259" key="2">
    <source>
        <dbReference type="Pfam" id="PF08506"/>
    </source>
</evidence>
<dbReference type="PANTHER" id="PTHR10997">
    <property type="entry name" value="IMPORTIN-7, 8, 11"/>
    <property type="match status" value="1"/>
</dbReference>
<name>A0A9N9B1Z5_9GLOM</name>
<dbReference type="GO" id="GO:0006606">
    <property type="term" value="P:protein import into nucleus"/>
    <property type="evidence" value="ECO:0007669"/>
    <property type="project" value="TreeGrafter"/>
</dbReference>
<organism evidence="3 4">
    <name type="scientific">Racocetra fulgida</name>
    <dbReference type="NCBI Taxonomy" id="60492"/>
    <lineage>
        <taxon>Eukaryota</taxon>
        <taxon>Fungi</taxon>
        <taxon>Fungi incertae sedis</taxon>
        <taxon>Mucoromycota</taxon>
        <taxon>Glomeromycotina</taxon>
        <taxon>Glomeromycetes</taxon>
        <taxon>Diversisporales</taxon>
        <taxon>Gigasporaceae</taxon>
        <taxon>Racocetra</taxon>
    </lineage>
</organism>
<dbReference type="InterPro" id="IPR016024">
    <property type="entry name" value="ARM-type_fold"/>
</dbReference>
<dbReference type="Pfam" id="PF08506">
    <property type="entry name" value="Cse1"/>
    <property type="match status" value="1"/>
</dbReference>